<reference evidence="1 2" key="1">
    <citation type="submission" date="2018-06" db="EMBL/GenBank/DDBJ databases">
        <title>Genomic Encyclopedia of Type Strains, Phase IV (KMG-IV): sequencing the most valuable type-strain genomes for metagenomic binning, comparative biology and taxonomic classification.</title>
        <authorList>
            <person name="Goeker M."/>
        </authorList>
    </citation>
    <scope>NUCLEOTIDE SEQUENCE [LARGE SCALE GENOMIC DNA]</scope>
    <source>
        <strain evidence="1 2">DSM 15140</strain>
    </source>
</reference>
<evidence type="ECO:0008006" key="3">
    <source>
        <dbReference type="Google" id="ProtNLM"/>
    </source>
</evidence>
<evidence type="ECO:0000313" key="2">
    <source>
        <dbReference type="Proteomes" id="UP000252254"/>
    </source>
</evidence>
<dbReference type="Proteomes" id="UP000252254">
    <property type="component" value="Unassembled WGS sequence"/>
</dbReference>
<keyword evidence="2" id="KW-1185">Reference proteome</keyword>
<dbReference type="AlphaFoldDB" id="A0A366DT65"/>
<evidence type="ECO:0000313" key="1">
    <source>
        <dbReference type="EMBL" id="RBO93276.1"/>
    </source>
</evidence>
<dbReference type="PANTHER" id="PTHR34547">
    <property type="entry name" value="YACP-LIKE NYN DOMAIN PROTEIN"/>
    <property type="match status" value="1"/>
</dbReference>
<dbReference type="EMBL" id="QNRI01000012">
    <property type="protein sequence ID" value="RBO93276.1"/>
    <property type="molecule type" value="Genomic_DNA"/>
</dbReference>
<name>A0A366DT65_9BACI</name>
<dbReference type="OrthoDB" id="9792160at2"/>
<comment type="caution">
    <text evidence="1">The sequence shown here is derived from an EMBL/GenBank/DDBJ whole genome shotgun (WGS) entry which is preliminary data.</text>
</comment>
<dbReference type="InterPro" id="IPR010298">
    <property type="entry name" value="YacP-like"/>
</dbReference>
<gene>
    <name evidence="1" type="ORF">DES48_11278</name>
</gene>
<dbReference type="CDD" id="cd10912">
    <property type="entry name" value="PIN_YacP-like"/>
    <property type="match status" value="1"/>
</dbReference>
<proteinExistence type="predicted"/>
<dbReference type="STRING" id="200904.GCA_900168775_03230"/>
<sequence length="169" mass="20146">MDVLLVDGYNMIGDWDDLKKIRDIDLEQARNLLIEKMAEYQAYRNDRVIVVFDAYEVRGTETKQQNHKVEIIYTKEQETADECIERLVKELKNVKTKVYVATSDYTEQRTIFAQGAYRKSARELYIEVQNIQKEIEGELKSYKSRQISTKIPLKQEVLEIFEQWRRGRK</sequence>
<dbReference type="RefSeq" id="WP_079708185.1">
    <property type="nucleotide sequence ID" value="NZ_BAABQN010000013.1"/>
</dbReference>
<organism evidence="1 2">
    <name type="scientific">Paraliobacillus ryukyuensis</name>
    <dbReference type="NCBI Taxonomy" id="200904"/>
    <lineage>
        <taxon>Bacteria</taxon>
        <taxon>Bacillati</taxon>
        <taxon>Bacillota</taxon>
        <taxon>Bacilli</taxon>
        <taxon>Bacillales</taxon>
        <taxon>Bacillaceae</taxon>
        <taxon>Paraliobacillus</taxon>
    </lineage>
</organism>
<accession>A0A366DT65</accession>
<protein>
    <recommendedName>
        <fullName evidence="3">NYN domain-containing protein</fullName>
    </recommendedName>
</protein>
<dbReference type="Pfam" id="PF05991">
    <property type="entry name" value="NYN_YacP"/>
    <property type="match status" value="1"/>
</dbReference>
<dbReference type="PANTHER" id="PTHR34547:SF1">
    <property type="entry name" value="YACP-LIKE NYN DOMAIN PROTEIN"/>
    <property type="match status" value="1"/>
</dbReference>